<gene>
    <name evidence="2" type="ORF">PFR001_LOCUS1606</name>
    <name evidence="3" type="ORF">PFR002_LOCUS353</name>
    <name evidence="4" type="ORF">PFR002_LOCUS7902</name>
</gene>
<organism evidence="3 6">
    <name type="scientific">Peronospora farinosa</name>
    <dbReference type="NCBI Taxonomy" id="134698"/>
    <lineage>
        <taxon>Eukaryota</taxon>
        <taxon>Sar</taxon>
        <taxon>Stramenopiles</taxon>
        <taxon>Oomycota</taxon>
        <taxon>Peronosporomycetes</taxon>
        <taxon>Peronosporales</taxon>
        <taxon>Peronosporaceae</taxon>
        <taxon>Peronospora</taxon>
    </lineage>
</organism>
<feature type="region of interest" description="Disordered" evidence="1">
    <location>
        <begin position="25"/>
        <end position="47"/>
    </location>
</feature>
<name>A0AAV0SSR9_9STRA</name>
<evidence type="ECO:0000313" key="2">
    <source>
        <dbReference type="EMBL" id="CAH0485945.1"/>
    </source>
</evidence>
<dbReference type="AlphaFoldDB" id="A0AAV0SSR9"/>
<comment type="caution">
    <text evidence="3">The sequence shown here is derived from an EMBL/GenBank/DDBJ whole genome shotgun (WGS) entry which is preliminary data.</text>
</comment>
<dbReference type="EMBL" id="CAKLBC010000334">
    <property type="protein sequence ID" value="CAH0485945.1"/>
    <property type="molecule type" value="Genomic_DNA"/>
</dbReference>
<dbReference type="Proteomes" id="UP001157938">
    <property type="component" value="Unassembled WGS sequence"/>
</dbReference>
<evidence type="ECO:0000313" key="3">
    <source>
        <dbReference type="EMBL" id="CAI5704869.1"/>
    </source>
</evidence>
<evidence type="ECO:0000313" key="5">
    <source>
        <dbReference type="Proteomes" id="UP001157938"/>
    </source>
</evidence>
<protein>
    <submittedName>
        <fullName evidence="3">Uncharacterized protein</fullName>
    </submittedName>
</protein>
<evidence type="ECO:0000256" key="1">
    <source>
        <dbReference type="SAM" id="MobiDB-lite"/>
    </source>
</evidence>
<reference evidence="3" key="2">
    <citation type="submission" date="2022-12" db="EMBL/GenBank/DDBJ databases">
        <authorList>
            <person name="Webb A."/>
        </authorList>
    </citation>
    <scope>NUCLEOTIDE SEQUENCE</scope>
    <source>
        <strain evidence="3">Pf2</strain>
    </source>
</reference>
<dbReference type="EMBL" id="CANTFK010000024">
    <property type="protein sequence ID" value="CAI5704869.1"/>
    <property type="molecule type" value="Genomic_DNA"/>
</dbReference>
<proteinExistence type="predicted"/>
<accession>A0AAV0SSR9</accession>
<reference evidence="2 5" key="1">
    <citation type="submission" date="2021-11" db="EMBL/GenBank/DDBJ databases">
        <authorList>
            <person name="Islam A."/>
            <person name="Islam S."/>
            <person name="Flora M.S."/>
            <person name="Rahman M."/>
            <person name="Ziaur R.M."/>
            <person name="Epstein J.H."/>
            <person name="Hassan M."/>
            <person name="Klassen M."/>
            <person name="Woodard K."/>
            <person name="Webb A."/>
            <person name="Webby R.J."/>
            <person name="El Zowalaty M.E."/>
        </authorList>
    </citation>
    <scope>NUCLEOTIDE SEQUENCE [LARGE SCALE GENOMIC DNA]</scope>
    <source>
        <strain evidence="2">Pf1</strain>
    </source>
</reference>
<dbReference type="EMBL" id="CANTFK010000978">
    <property type="protein sequence ID" value="CAI5735843.1"/>
    <property type="molecule type" value="Genomic_DNA"/>
</dbReference>
<evidence type="ECO:0000313" key="4">
    <source>
        <dbReference type="EMBL" id="CAI5735843.1"/>
    </source>
</evidence>
<keyword evidence="5" id="KW-1185">Reference proteome</keyword>
<sequence length="122" mass="13335">MRGRPMAIDALGPLKEKLEAPRVRARCPDKGESKNASLAPPRGQPSTQYCMSARAIEPMAAPRQEAPPPATQTAAAIGNYVMHTPSQRKLNIRTFDGTELYKGLGSGFFNLGTHLHARREPR</sequence>
<evidence type="ECO:0000313" key="6">
    <source>
        <dbReference type="Proteomes" id="UP001159659"/>
    </source>
</evidence>
<dbReference type="Proteomes" id="UP001159659">
    <property type="component" value="Unassembled WGS sequence"/>
</dbReference>